<dbReference type="PROSITE" id="PS00211">
    <property type="entry name" value="ABC_TRANSPORTER_1"/>
    <property type="match status" value="2"/>
</dbReference>
<dbReference type="PROSITE" id="PS50929">
    <property type="entry name" value="ABC_TM1F"/>
    <property type="match status" value="2"/>
</dbReference>
<evidence type="ECO:0000256" key="5">
    <source>
        <dbReference type="ARBA" id="ARBA00022741"/>
    </source>
</evidence>
<name>A0A8E2JXQ2_9PEZI</name>
<dbReference type="Pfam" id="PF00005">
    <property type="entry name" value="ABC_tran"/>
    <property type="match status" value="2"/>
</dbReference>
<dbReference type="InterPro" id="IPR039421">
    <property type="entry name" value="Type_1_exporter"/>
</dbReference>
<sequence>MSARPSSPRRSLPSNPNQHVRSTSPHLDDPVTRYSTEHIQICGEPQLGSPPKAPSVKPTSIFSIYKRLFGFATPREKVLCFIGIICSIGSGAIFPLMTLIFGSFVTIFTQFAIGETNSAAFMANINHYTLYFIYLFIASAGLTYISMVCFTIFSTNVTSSLRKSYVHVILNQRLVFHETELTPGAVSMALSSHSNAIRSGLAEKFGLSLKSCSTVAAAFIVALSSQWKLALVTSTIIPAVVVVVGITSALDEKLEQSINVAKSDAATVAEEIVSSVRTMRALRATEKLCKKYESYLMQATNIGWKRSPISGIQTGSYMFILYCGYALAFWYGVRLFANHEAKTSGKVITTLFSIMIGVNAFAQLAAYLGSFMKVRSAGANLFQIIDSAHTDTPVSDSGLDGALPSGPFDHEKGVSIFRQDITFTNVKFQYPTRSTYPALDRFSLTIPAGKTTALVGASGSGKSTVVSLLLKWYDVTEGHLFYGGMDASKVPSKSLRANIGFVQQEPYLFSGTVSQNIEYGLAGSPLSDLPATKIREIVIQACKLANAHEFIMEMPNDYDTPVGNRGSLLSGGQKQRLAIARAIIKNPPILILDEATSALDVNSESVVQKALEQASRDRTTIVIAHRLSTIKSSDKIVVMQKGRVVEEGSHVFLAAKTDGIYRQFWEAQALESGASSSQQEHDPKRELHEHQRALKMEAKTSPETNIKSEGFNQGLFRVLARLLLTQKKFWLAFSVIVLASIVGALGALFPTQAILYAKVVTAFRLSGAALISQGNFWGLMWFILSIIVGVAYCAIGGIGAGLGEAISQSYRISYFKSMLQQPILFFDSLDNSPSNLISRLATDPDAVNSLAGNNVAVLVTVGVSLISTSALALVVGWKLALVVLVGGLPLIFGAGLVHERMENSFEEVAGKMFSDSVGFAGECAQAIRTVSALNLEHLVENQFGQLLTEHCHRARRYAVRAMIWFALSEAIDLLCMALAFWYGGRLLSTREYDTTQFFTVFIAIVFGAQSMGQFLAHSSDISKGVSSANSIFSMEDRIPNNSLQRRILPPLGQLEAGTPLIEFKKASFTYPTRPSRQVLSDFDLKVHQGQYIALVGASGSGKSTVVGLLERFYDLNVGELLISGISVTELDDEDIRKQFSLVSQEPVLYQGTIRENILLGTTSSLSGLELENITKRAQIYEFLSSLPEGLETQVGHHGTALSGGQKQRIAIARAIAQDSPILLLDEATSALDSESERMFQGALREGYTSKTVIAIAHRLSTIQHADLILVMQNGTVAEQGTHAELLALRGIYYHMI</sequence>
<dbReference type="InterPro" id="IPR011527">
    <property type="entry name" value="ABC1_TM_dom"/>
</dbReference>
<feature type="transmembrane region" description="Helical" evidence="10">
    <location>
        <begin position="729"/>
        <end position="756"/>
    </location>
</feature>
<keyword evidence="6" id="KW-0067">ATP-binding</keyword>
<comment type="subcellular location">
    <subcellularLocation>
        <location evidence="1">Membrane</location>
        <topology evidence="1">Multi-pass membrane protein</topology>
    </subcellularLocation>
</comment>
<dbReference type="Gene3D" id="1.20.1560.10">
    <property type="entry name" value="ABC transporter type 1, transmembrane domain"/>
    <property type="match status" value="1"/>
</dbReference>
<dbReference type="Pfam" id="PF00664">
    <property type="entry name" value="ABC_membrane"/>
    <property type="match status" value="2"/>
</dbReference>
<feature type="transmembrane region" description="Helical" evidence="10">
    <location>
        <begin position="855"/>
        <end position="873"/>
    </location>
</feature>
<keyword evidence="7 10" id="KW-1133">Transmembrane helix</keyword>
<feature type="transmembrane region" description="Helical" evidence="10">
    <location>
        <begin position="315"/>
        <end position="333"/>
    </location>
</feature>
<feature type="domain" description="ABC transporter" evidence="11">
    <location>
        <begin position="421"/>
        <end position="666"/>
    </location>
</feature>
<accession>A0A8E2JXQ2</accession>
<feature type="compositionally biased region" description="Low complexity" evidence="9">
    <location>
        <begin position="1"/>
        <end position="17"/>
    </location>
</feature>
<keyword evidence="8 10" id="KW-0472">Membrane</keyword>
<dbReference type="EMBL" id="KV748791">
    <property type="protein sequence ID" value="OCL13054.1"/>
    <property type="molecule type" value="Genomic_DNA"/>
</dbReference>
<evidence type="ECO:0000256" key="4">
    <source>
        <dbReference type="ARBA" id="ARBA00022692"/>
    </source>
</evidence>
<dbReference type="SMART" id="SM00382">
    <property type="entry name" value="AAA"/>
    <property type="match status" value="2"/>
</dbReference>
<dbReference type="InterPro" id="IPR027417">
    <property type="entry name" value="P-loop_NTPase"/>
</dbReference>
<feature type="transmembrane region" description="Helical" evidence="10">
    <location>
        <begin position="995"/>
        <end position="1016"/>
    </location>
</feature>
<evidence type="ECO:0000256" key="3">
    <source>
        <dbReference type="ARBA" id="ARBA00007577"/>
    </source>
</evidence>
<dbReference type="CDD" id="cd18578">
    <property type="entry name" value="ABC_6TM_Pgp_ABCB1_D2_like"/>
    <property type="match status" value="1"/>
</dbReference>
<dbReference type="SUPFAM" id="SSF90123">
    <property type="entry name" value="ABC transporter transmembrane region"/>
    <property type="match status" value="2"/>
</dbReference>
<dbReference type="FunFam" id="3.40.50.300:FF:000913">
    <property type="entry name" value="ABC multidrug transporter SitT"/>
    <property type="match status" value="1"/>
</dbReference>
<keyword evidence="14" id="KW-1185">Reference proteome</keyword>
<comment type="similarity">
    <text evidence="3">Belongs to the ABC transporter superfamily. ABCB family. Multidrug resistance exporter (TC 3.A.1.201) subfamily.</text>
</comment>
<evidence type="ECO:0000256" key="8">
    <source>
        <dbReference type="ARBA" id="ARBA00023136"/>
    </source>
</evidence>
<evidence type="ECO:0000256" key="6">
    <source>
        <dbReference type="ARBA" id="ARBA00022840"/>
    </source>
</evidence>
<feature type="domain" description="ABC transmembrane type-1" evidence="12">
    <location>
        <begin position="744"/>
        <end position="1023"/>
    </location>
</feature>
<dbReference type="GO" id="GO:0016887">
    <property type="term" value="F:ATP hydrolysis activity"/>
    <property type="evidence" value="ECO:0007669"/>
    <property type="project" value="InterPro"/>
</dbReference>
<dbReference type="PANTHER" id="PTHR43394:SF1">
    <property type="entry name" value="ATP-BINDING CASSETTE SUB-FAMILY B MEMBER 10, MITOCHONDRIAL"/>
    <property type="match status" value="1"/>
</dbReference>
<keyword evidence="4 10" id="KW-0812">Transmembrane</keyword>
<dbReference type="SUPFAM" id="SSF52540">
    <property type="entry name" value="P-loop containing nucleoside triphosphate hydrolases"/>
    <property type="match status" value="2"/>
</dbReference>
<dbReference type="InterPro" id="IPR003439">
    <property type="entry name" value="ABC_transporter-like_ATP-bd"/>
</dbReference>
<dbReference type="FunFam" id="3.40.50.300:FF:000218">
    <property type="entry name" value="Multidrug ABC transporter ATP-binding protein"/>
    <property type="match status" value="1"/>
</dbReference>
<dbReference type="PROSITE" id="PS50893">
    <property type="entry name" value="ABC_TRANSPORTER_2"/>
    <property type="match status" value="2"/>
</dbReference>
<keyword evidence="5" id="KW-0547">Nucleotide-binding</keyword>
<comment type="similarity">
    <text evidence="2">Belongs to the ABC transporter superfamily. ABCB family. Mitochondrial peptide exporter (TC 3.A.1.212) subfamily.</text>
</comment>
<evidence type="ECO:0000256" key="7">
    <source>
        <dbReference type="ARBA" id="ARBA00022989"/>
    </source>
</evidence>
<feature type="transmembrane region" description="Helical" evidence="10">
    <location>
        <begin position="131"/>
        <end position="153"/>
    </location>
</feature>
<feature type="domain" description="ABC transporter" evidence="11">
    <location>
        <begin position="1061"/>
        <end position="1296"/>
    </location>
</feature>
<dbReference type="InterPro" id="IPR036640">
    <property type="entry name" value="ABC1_TM_sf"/>
</dbReference>
<dbReference type="InterPro" id="IPR017871">
    <property type="entry name" value="ABC_transporter-like_CS"/>
</dbReference>
<dbReference type="Proteomes" id="UP000250140">
    <property type="component" value="Unassembled WGS sequence"/>
</dbReference>
<evidence type="ECO:0000256" key="9">
    <source>
        <dbReference type="SAM" id="MobiDB-lite"/>
    </source>
</evidence>
<feature type="transmembrane region" description="Helical" evidence="10">
    <location>
        <begin position="879"/>
        <end position="897"/>
    </location>
</feature>
<protein>
    <submittedName>
        <fullName evidence="13">P-loop containing nucleoside triphosphate hydrolase protein</fullName>
    </submittedName>
</protein>
<dbReference type="Gene3D" id="3.40.50.300">
    <property type="entry name" value="P-loop containing nucleotide triphosphate hydrolases"/>
    <property type="match status" value="2"/>
</dbReference>
<evidence type="ECO:0000256" key="1">
    <source>
        <dbReference type="ARBA" id="ARBA00004141"/>
    </source>
</evidence>
<evidence type="ECO:0000259" key="12">
    <source>
        <dbReference type="PROSITE" id="PS50929"/>
    </source>
</evidence>
<feature type="transmembrane region" description="Helical" evidence="10">
    <location>
        <begin position="78"/>
        <end position="111"/>
    </location>
</feature>
<dbReference type="PANTHER" id="PTHR43394">
    <property type="entry name" value="ATP-DEPENDENT PERMEASE MDL1, MITOCHONDRIAL"/>
    <property type="match status" value="1"/>
</dbReference>
<proteinExistence type="inferred from homology"/>
<dbReference type="GO" id="GO:0090374">
    <property type="term" value="P:oligopeptide export from mitochondrion"/>
    <property type="evidence" value="ECO:0007669"/>
    <property type="project" value="TreeGrafter"/>
</dbReference>
<evidence type="ECO:0000256" key="2">
    <source>
        <dbReference type="ARBA" id="ARBA00005580"/>
    </source>
</evidence>
<feature type="transmembrane region" description="Helical" evidence="10">
    <location>
        <begin position="776"/>
        <end position="802"/>
    </location>
</feature>
<feature type="transmembrane region" description="Helical" evidence="10">
    <location>
        <begin position="962"/>
        <end position="983"/>
    </location>
</feature>
<feature type="transmembrane region" description="Helical" evidence="10">
    <location>
        <begin position="345"/>
        <end position="368"/>
    </location>
</feature>
<evidence type="ECO:0000256" key="10">
    <source>
        <dbReference type="SAM" id="Phobius"/>
    </source>
</evidence>
<dbReference type="OrthoDB" id="6500128at2759"/>
<evidence type="ECO:0000313" key="13">
    <source>
        <dbReference type="EMBL" id="OCL13054.1"/>
    </source>
</evidence>
<feature type="domain" description="ABC transmembrane type-1" evidence="12">
    <location>
        <begin position="81"/>
        <end position="373"/>
    </location>
</feature>
<organism evidence="13 14">
    <name type="scientific">Glonium stellatum</name>
    <dbReference type="NCBI Taxonomy" id="574774"/>
    <lineage>
        <taxon>Eukaryota</taxon>
        <taxon>Fungi</taxon>
        <taxon>Dikarya</taxon>
        <taxon>Ascomycota</taxon>
        <taxon>Pezizomycotina</taxon>
        <taxon>Dothideomycetes</taxon>
        <taxon>Pleosporomycetidae</taxon>
        <taxon>Gloniales</taxon>
        <taxon>Gloniaceae</taxon>
        <taxon>Glonium</taxon>
    </lineage>
</organism>
<reference evidence="13 14" key="1">
    <citation type="journal article" date="2016" name="Nat. Commun.">
        <title>Ectomycorrhizal ecology is imprinted in the genome of the dominant symbiotic fungus Cenococcum geophilum.</title>
        <authorList>
            <consortium name="DOE Joint Genome Institute"/>
            <person name="Peter M."/>
            <person name="Kohler A."/>
            <person name="Ohm R.A."/>
            <person name="Kuo A."/>
            <person name="Krutzmann J."/>
            <person name="Morin E."/>
            <person name="Arend M."/>
            <person name="Barry K.W."/>
            <person name="Binder M."/>
            <person name="Choi C."/>
            <person name="Clum A."/>
            <person name="Copeland A."/>
            <person name="Grisel N."/>
            <person name="Haridas S."/>
            <person name="Kipfer T."/>
            <person name="LaButti K."/>
            <person name="Lindquist E."/>
            <person name="Lipzen A."/>
            <person name="Maire R."/>
            <person name="Meier B."/>
            <person name="Mihaltcheva S."/>
            <person name="Molinier V."/>
            <person name="Murat C."/>
            <person name="Poggeler S."/>
            <person name="Quandt C.A."/>
            <person name="Sperisen C."/>
            <person name="Tritt A."/>
            <person name="Tisserant E."/>
            <person name="Crous P.W."/>
            <person name="Henrissat B."/>
            <person name="Nehls U."/>
            <person name="Egli S."/>
            <person name="Spatafora J.W."/>
            <person name="Grigoriev I.V."/>
            <person name="Martin F.M."/>
        </authorList>
    </citation>
    <scope>NUCLEOTIDE SEQUENCE [LARGE SCALE GENOMIC DNA]</scope>
    <source>
        <strain evidence="13 14">CBS 207.34</strain>
    </source>
</reference>
<evidence type="ECO:0000259" key="11">
    <source>
        <dbReference type="PROSITE" id="PS50893"/>
    </source>
</evidence>
<dbReference type="GO" id="GO:0005524">
    <property type="term" value="F:ATP binding"/>
    <property type="evidence" value="ECO:0007669"/>
    <property type="project" value="UniProtKB-KW"/>
</dbReference>
<dbReference type="GO" id="GO:0005743">
    <property type="term" value="C:mitochondrial inner membrane"/>
    <property type="evidence" value="ECO:0007669"/>
    <property type="project" value="TreeGrafter"/>
</dbReference>
<keyword evidence="13" id="KW-0378">Hydrolase</keyword>
<gene>
    <name evidence="13" type="ORF">AOQ84DRAFT_417222</name>
</gene>
<evidence type="ECO:0000313" key="14">
    <source>
        <dbReference type="Proteomes" id="UP000250140"/>
    </source>
</evidence>
<dbReference type="GO" id="GO:0015421">
    <property type="term" value="F:ABC-type oligopeptide transporter activity"/>
    <property type="evidence" value="ECO:0007669"/>
    <property type="project" value="TreeGrafter"/>
</dbReference>
<dbReference type="InterPro" id="IPR003593">
    <property type="entry name" value="AAA+_ATPase"/>
</dbReference>
<dbReference type="CDD" id="cd03249">
    <property type="entry name" value="ABC_MTABC3_MDL1_MDL2"/>
    <property type="match status" value="1"/>
</dbReference>
<dbReference type="CDD" id="cd18577">
    <property type="entry name" value="ABC_6TM_Pgp_ABCB1_D1_like"/>
    <property type="match status" value="1"/>
</dbReference>
<feature type="region of interest" description="Disordered" evidence="9">
    <location>
        <begin position="1"/>
        <end position="30"/>
    </location>
</feature>